<dbReference type="InterPro" id="IPR016549">
    <property type="entry name" value="UCP009193"/>
</dbReference>
<dbReference type="EMBL" id="JAGGNH010000086">
    <property type="protein sequence ID" value="KAJ0960373.1"/>
    <property type="molecule type" value="Genomic_DNA"/>
</dbReference>
<evidence type="ECO:0000256" key="1">
    <source>
        <dbReference type="SAM" id="MobiDB-lite"/>
    </source>
</evidence>
<feature type="compositionally biased region" description="Polar residues" evidence="1">
    <location>
        <begin position="98"/>
        <end position="109"/>
    </location>
</feature>
<keyword evidence="3" id="KW-1185">Reference proteome</keyword>
<gene>
    <name evidence="2" type="ORF">J5N97_001790</name>
</gene>
<dbReference type="OrthoDB" id="755598at2759"/>
<sequence>MAKKRKSEANRMEEADRTMYSAFCGAANSLSHLYSLAVNQHKLAFHAGERHALEKLYQWIVRQHEEGSRLTAADIVAHLQNEIEYGGDEASASPRLQAPNQHPQSNMHFANAGMQTSSGVIAQAAVGHTPRASQSDQAKNLVFSNALSSPVRRSLQSYQLAQGGYYQSAAPPASNEARNHEANSTHNNRGSNSPSSNDSMDMHSDSPAHESY</sequence>
<reference evidence="2 3" key="1">
    <citation type="journal article" date="2022" name="Hortic Res">
        <title>The genome of Dioscorea zingiberensis sheds light on the biosynthesis, origin and evolution of the medicinally important diosgenin saponins.</title>
        <authorList>
            <person name="Li Y."/>
            <person name="Tan C."/>
            <person name="Li Z."/>
            <person name="Guo J."/>
            <person name="Li S."/>
            <person name="Chen X."/>
            <person name="Wang C."/>
            <person name="Dai X."/>
            <person name="Yang H."/>
            <person name="Song W."/>
            <person name="Hou L."/>
            <person name="Xu J."/>
            <person name="Tong Z."/>
            <person name="Xu A."/>
            <person name="Yuan X."/>
            <person name="Wang W."/>
            <person name="Yang Q."/>
            <person name="Chen L."/>
            <person name="Sun Z."/>
            <person name="Wang K."/>
            <person name="Pan B."/>
            <person name="Chen J."/>
            <person name="Bao Y."/>
            <person name="Liu F."/>
            <person name="Qi X."/>
            <person name="Gang D.R."/>
            <person name="Wen J."/>
            <person name="Li J."/>
        </authorList>
    </citation>
    <scope>NUCLEOTIDE SEQUENCE [LARGE SCALE GENOMIC DNA]</scope>
    <source>
        <strain evidence="2">Dzin_1.0</strain>
    </source>
</reference>
<feature type="region of interest" description="Disordered" evidence="1">
    <location>
        <begin position="88"/>
        <end position="109"/>
    </location>
</feature>
<dbReference type="PANTHER" id="PTHR33675:SF1">
    <property type="entry name" value="HOLOCARBOXYLASE SYNTHETASE"/>
    <property type="match status" value="1"/>
</dbReference>
<comment type="caution">
    <text evidence="2">The sequence shown here is derived from an EMBL/GenBank/DDBJ whole genome shotgun (WGS) entry which is preliminary data.</text>
</comment>
<evidence type="ECO:0000313" key="3">
    <source>
        <dbReference type="Proteomes" id="UP001085076"/>
    </source>
</evidence>
<dbReference type="Proteomes" id="UP001085076">
    <property type="component" value="Unassembled WGS sequence"/>
</dbReference>
<feature type="compositionally biased region" description="Basic and acidic residues" evidence="1">
    <location>
        <begin position="200"/>
        <end position="212"/>
    </location>
</feature>
<dbReference type="PIRSF" id="PIRSF009193">
    <property type="entry name" value="UCP009193"/>
    <property type="match status" value="1"/>
</dbReference>
<evidence type="ECO:0008006" key="4">
    <source>
        <dbReference type="Google" id="ProtNLM"/>
    </source>
</evidence>
<protein>
    <recommendedName>
        <fullName evidence="4">Holocarboxylase synthetase</fullName>
    </recommendedName>
</protein>
<dbReference type="PANTHER" id="PTHR33675">
    <property type="entry name" value="NUCLEAR RECEPTOR FAMILY 2 GROUP C PROTEIN"/>
    <property type="match status" value="1"/>
</dbReference>
<accession>A0A9D5BTE7</accession>
<feature type="region of interest" description="Disordered" evidence="1">
    <location>
        <begin position="167"/>
        <end position="212"/>
    </location>
</feature>
<evidence type="ECO:0000313" key="2">
    <source>
        <dbReference type="EMBL" id="KAJ0960373.1"/>
    </source>
</evidence>
<dbReference type="AlphaFoldDB" id="A0A9D5BTE7"/>
<name>A0A9D5BTE7_9LILI</name>
<proteinExistence type="predicted"/>
<organism evidence="2 3">
    <name type="scientific">Dioscorea zingiberensis</name>
    <dbReference type="NCBI Taxonomy" id="325984"/>
    <lineage>
        <taxon>Eukaryota</taxon>
        <taxon>Viridiplantae</taxon>
        <taxon>Streptophyta</taxon>
        <taxon>Embryophyta</taxon>
        <taxon>Tracheophyta</taxon>
        <taxon>Spermatophyta</taxon>
        <taxon>Magnoliopsida</taxon>
        <taxon>Liliopsida</taxon>
        <taxon>Dioscoreales</taxon>
        <taxon>Dioscoreaceae</taxon>
        <taxon>Dioscorea</taxon>
    </lineage>
</organism>